<gene>
    <name evidence="1" type="ORF">ENJ42_04080</name>
</gene>
<organism evidence="1">
    <name type="scientific">Hellea balneolensis</name>
    <dbReference type="NCBI Taxonomy" id="287478"/>
    <lineage>
        <taxon>Bacteria</taxon>
        <taxon>Pseudomonadati</taxon>
        <taxon>Pseudomonadota</taxon>
        <taxon>Alphaproteobacteria</taxon>
        <taxon>Maricaulales</taxon>
        <taxon>Robiginitomaculaceae</taxon>
        <taxon>Hellea</taxon>
    </lineage>
</organism>
<dbReference type="EMBL" id="DRMJ01000200">
    <property type="protein sequence ID" value="HHL42773.1"/>
    <property type="molecule type" value="Genomic_DNA"/>
</dbReference>
<name>A0A7C5LZ45_9PROT</name>
<reference evidence="1" key="1">
    <citation type="journal article" date="2020" name="mSystems">
        <title>Genome- and Community-Level Interaction Insights into Carbon Utilization and Element Cycling Functions of Hydrothermarchaeota in Hydrothermal Sediment.</title>
        <authorList>
            <person name="Zhou Z."/>
            <person name="Liu Y."/>
            <person name="Xu W."/>
            <person name="Pan J."/>
            <person name="Luo Z.H."/>
            <person name="Li M."/>
        </authorList>
    </citation>
    <scope>NUCLEOTIDE SEQUENCE [LARGE SCALE GENOMIC DNA]</scope>
    <source>
        <strain evidence="1">HyVt-485</strain>
    </source>
</reference>
<dbReference type="AlphaFoldDB" id="A0A7C5LZ45"/>
<sequence>MRTIDELETFLDTPMDGVPVHEIATRYLRAGEEIMLNWLKAKNVAPTDQKKEGFSLLAWQRQGSKGDPSFNACRETCREIAWHYNLLTMDPKHEQTTQRILMMRMVTKHLVLFIGNKMQDEQVGEFCCSSRVNRLKKAEIESQAGENHG</sequence>
<evidence type="ECO:0000313" key="1">
    <source>
        <dbReference type="EMBL" id="HHL42773.1"/>
    </source>
</evidence>
<protein>
    <submittedName>
        <fullName evidence="1">Uncharacterized protein</fullName>
    </submittedName>
</protein>
<comment type="caution">
    <text evidence="1">The sequence shown here is derived from an EMBL/GenBank/DDBJ whole genome shotgun (WGS) entry which is preliminary data.</text>
</comment>
<accession>A0A7C5LZ45</accession>
<dbReference type="Proteomes" id="UP000885830">
    <property type="component" value="Unassembled WGS sequence"/>
</dbReference>
<proteinExistence type="predicted"/>